<evidence type="ECO:0000313" key="3">
    <source>
        <dbReference type="Proteomes" id="UP001165283"/>
    </source>
</evidence>
<dbReference type="RefSeq" id="WP_252445231.1">
    <property type="nucleotide sequence ID" value="NZ_JAGSOV010000075.1"/>
</dbReference>
<keyword evidence="3" id="KW-1185">Reference proteome</keyword>
<organism evidence="2 3">
    <name type="scientific">Pseudonocardia humida</name>
    <dbReference type="NCBI Taxonomy" id="2800819"/>
    <lineage>
        <taxon>Bacteria</taxon>
        <taxon>Bacillati</taxon>
        <taxon>Actinomycetota</taxon>
        <taxon>Actinomycetes</taxon>
        <taxon>Pseudonocardiales</taxon>
        <taxon>Pseudonocardiaceae</taxon>
        <taxon>Pseudonocardia</taxon>
    </lineage>
</organism>
<dbReference type="Pfam" id="PF20530">
    <property type="entry name" value="DUF6745"/>
    <property type="match status" value="1"/>
</dbReference>
<comment type="caution">
    <text evidence="2">The sequence shown here is derived from an EMBL/GenBank/DDBJ whole genome shotgun (WGS) entry which is preliminary data.</text>
</comment>
<sequence>MHAAYATAGLPPPQRTLWMSSPLGGAVATAALGGRPVAPDALARWAGPGAARRILDELHLQWDGAASGRPGRPTGPDAAGELWRSLRSRLRRELGHGRAELLWERLGAEFDGERLGGRLWRGFSGPLRAHLAGRLREPAADPVRARLAEAVDPWAEAYLLARHRQAFAAAGVAVPERLAALDDAVRRTGWWWPLPDAVVLTERPTVLRHDRLGAPHAADGPAMAYADGVEVHAWRGTPVPADLVEGDGWEVSRILAEPDADLRRCAVERRGWDRFAAEAGLPQVGAAEPDPGNPGRELRLYELPAGIHGAAARLLVCENGSPDRDGTHRRFGLPVPADIPDPTSAAAWTDGVDRDGYAGVQRRT</sequence>
<dbReference type="InterPro" id="IPR046633">
    <property type="entry name" value="DUF6745"/>
</dbReference>
<protein>
    <recommendedName>
        <fullName evidence="1">DUF6745 domain-containing protein</fullName>
    </recommendedName>
</protein>
<evidence type="ECO:0000313" key="2">
    <source>
        <dbReference type="EMBL" id="MCO1660017.1"/>
    </source>
</evidence>
<dbReference type="Proteomes" id="UP001165283">
    <property type="component" value="Unassembled WGS sequence"/>
</dbReference>
<evidence type="ECO:0000259" key="1">
    <source>
        <dbReference type="Pfam" id="PF20530"/>
    </source>
</evidence>
<gene>
    <name evidence="2" type="ORF">KDL28_33665</name>
</gene>
<reference evidence="2" key="1">
    <citation type="submission" date="2021-04" db="EMBL/GenBank/DDBJ databases">
        <title>Pseudonocardia sp. nov., isolated from sandy soil of mangrove forest.</title>
        <authorList>
            <person name="Zan Z."/>
            <person name="Huang R."/>
            <person name="Liu W."/>
        </authorList>
    </citation>
    <scope>NUCLEOTIDE SEQUENCE</scope>
    <source>
        <strain evidence="2">S2-4</strain>
    </source>
</reference>
<dbReference type="EMBL" id="JAGSOV010000075">
    <property type="protein sequence ID" value="MCO1660017.1"/>
    <property type="molecule type" value="Genomic_DNA"/>
</dbReference>
<accession>A0ABT1AAE1</accession>
<feature type="domain" description="DUF6745" evidence="1">
    <location>
        <begin position="165"/>
        <end position="360"/>
    </location>
</feature>
<proteinExistence type="predicted"/>
<name>A0ABT1AAE1_9PSEU</name>